<organism evidence="1">
    <name type="scientific">Rhizophora mucronata</name>
    <name type="common">Asiatic mangrove</name>
    <dbReference type="NCBI Taxonomy" id="61149"/>
    <lineage>
        <taxon>Eukaryota</taxon>
        <taxon>Viridiplantae</taxon>
        <taxon>Streptophyta</taxon>
        <taxon>Embryophyta</taxon>
        <taxon>Tracheophyta</taxon>
        <taxon>Spermatophyta</taxon>
        <taxon>Magnoliopsida</taxon>
        <taxon>eudicotyledons</taxon>
        <taxon>Gunneridae</taxon>
        <taxon>Pentapetalae</taxon>
        <taxon>rosids</taxon>
        <taxon>fabids</taxon>
        <taxon>Malpighiales</taxon>
        <taxon>Rhizophoraceae</taxon>
        <taxon>Rhizophora</taxon>
    </lineage>
</organism>
<dbReference type="AlphaFoldDB" id="A0A2P2ITV8"/>
<accession>A0A2P2ITV8</accession>
<reference evidence="1" key="1">
    <citation type="submission" date="2018-02" db="EMBL/GenBank/DDBJ databases">
        <title>Rhizophora mucronata_Transcriptome.</title>
        <authorList>
            <person name="Meera S.P."/>
            <person name="Sreeshan A."/>
            <person name="Augustine A."/>
        </authorList>
    </citation>
    <scope>NUCLEOTIDE SEQUENCE</scope>
    <source>
        <tissue evidence="1">Leaf</tissue>
    </source>
</reference>
<name>A0A2P2ITV8_RHIMU</name>
<dbReference type="EMBL" id="GGEC01004134">
    <property type="protein sequence ID" value="MBW84617.1"/>
    <property type="molecule type" value="Transcribed_RNA"/>
</dbReference>
<protein>
    <submittedName>
        <fullName evidence="1">Uncharacterized protein</fullName>
    </submittedName>
</protein>
<sequence>MKFKFSVCWNYSYWICN</sequence>
<proteinExistence type="predicted"/>
<evidence type="ECO:0000313" key="1">
    <source>
        <dbReference type="EMBL" id="MBW84617.1"/>
    </source>
</evidence>